<evidence type="ECO:0000313" key="1">
    <source>
        <dbReference type="EMBL" id="SMX23478.1"/>
    </source>
</evidence>
<name>A0A238IYC4_9RHOB</name>
<accession>A0A238IYC4</accession>
<keyword evidence="2" id="KW-1185">Reference proteome</keyword>
<organism evidence="1 2">
    <name type="scientific">Boseongicola aestuarii</name>
    <dbReference type="NCBI Taxonomy" id="1470561"/>
    <lineage>
        <taxon>Bacteria</taxon>
        <taxon>Pseudomonadati</taxon>
        <taxon>Pseudomonadota</taxon>
        <taxon>Alphaproteobacteria</taxon>
        <taxon>Rhodobacterales</taxon>
        <taxon>Paracoccaceae</taxon>
        <taxon>Boseongicola</taxon>
    </lineage>
</organism>
<reference evidence="1 2" key="1">
    <citation type="submission" date="2017-05" db="EMBL/GenBank/DDBJ databases">
        <authorList>
            <person name="Song R."/>
            <person name="Chenine A.L."/>
            <person name="Ruprecht R.M."/>
        </authorList>
    </citation>
    <scope>NUCLEOTIDE SEQUENCE [LARGE SCALE GENOMIC DNA]</scope>
    <source>
        <strain evidence="1 2">CECT 8489</strain>
    </source>
</reference>
<dbReference type="Proteomes" id="UP000201838">
    <property type="component" value="Unassembled WGS sequence"/>
</dbReference>
<dbReference type="RefSeq" id="WP_093973459.1">
    <property type="nucleotide sequence ID" value="NZ_FXXQ01000004.1"/>
</dbReference>
<gene>
    <name evidence="1" type="ORF">BOA8489_01585</name>
</gene>
<protein>
    <submittedName>
        <fullName evidence="1">Uncharacterized protein</fullName>
    </submittedName>
</protein>
<sequence length="89" mass="9522">MKLIYLIPLVALLGCSASLNRPAEGAVKADFLAEQALFIEQNPTARGAALLNANGKGFEFYDNGRAVFVSFGASTNLRTETLWLSVISS</sequence>
<dbReference type="AlphaFoldDB" id="A0A238IYC4"/>
<evidence type="ECO:0000313" key="2">
    <source>
        <dbReference type="Proteomes" id="UP000201838"/>
    </source>
</evidence>
<dbReference type="EMBL" id="FXXQ01000004">
    <property type="protein sequence ID" value="SMX23478.1"/>
    <property type="molecule type" value="Genomic_DNA"/>
</dbReference>
<proteinExistence type="predicted"/>
<dbReference type="PROSITE" id="PS51257">
    <property type="entry name" value="PROKAR_LIPOPROTEIN"/>
    <property type="match status" value="1"/>
</dbReference>